<name>A0AAD9Z5B0_9LECA</name>
<dbReference type="Pfam" id="PF01636">
    <property type="entry name" value="APH"/>
    <property type="match status" value="1"/>
</dbReference>
<comment type="caution">
    <text evidence="2">The sequence shown here is derived from an EMBL/GenBank/DDBJ whole genome shotgun (WGS) entry which is preliminary data.</text>
</comment>
<evidence type="ECO:0000313" key="2">
    <source>
        <dbReference type="EMBL" id="KAK3170958.1"/>
    </source>
</evidence>
<reference evidence="2" key="1">
    <citation type="submission" date="2022-11" db="EMBL/GenBank/DDBJ databases">
        <title>Chromosomal genome sequence assembly and mating type (MAT) locus characterization of the leprose asexual lichenized fungus Lepraria neglecta (Nyl.) Erichsen.</title>
        <authorList>
            <person name="Allen J.L."/>
            <person name="Pfeffer B."/>
        </authorList>
    </citation>
    <scope>NUCLEOTIDE SEQUENCE</scope>
    <source>
        <strain evidence="2">Allen 5258</strain>
    </source>
</reference>
<dbReference type="PANTHER" id="PTHR21310">
    <property type="entry name" value="AMINOGLYCOSIDE PHOSPHOTRANSFERASE-RELATED-RELATED"/>
    <property type="match status" value="1"/>
</dbReference>
<proteinExistence type="predicted"/>
<dbReference type="InterPro" id="IPR002575">
    <property type="entry name" value="Aminoglycoside_PTrfase"/>
</dbReference>
<dbReference type="InterPro" id="IPR051678">
    <property type="entry name" value="AGP_Transferase"/>
</dbReference>
<dbReference type="Gene3D" id="3.90.1200.10">
    <property type="match status" value="1"/>
</dbReference>
<dbReference type="EMBL" id="JASNWA010000008">
    <property type="protein sequence ID" value="KAK3170958.1"/>
    <property type="molecule type" value="Genomic_DNA"/>
</dbReference>
<dbReference type="SUPFAM" id="SSF56112">
    <property type="entry name" value="Protein kinase-like (PK-like)"/>
    <property type="match status" value="1"/>
</dbReference>
<dbReference type="Proteomes" id="UP001276659">
    <property type="component" value="Unassembled WGS sequence"/>
</dbReference>
<dbReference type="AlphaFoldDB" id="A0AAD9Z5B0"/>
<feature type="domain" description="Aminoglycoside phosphotransferase" evidence="1">
    <location>
        <begin position="27"/>
        <end position="105"/>
    </location>
</feature>
<accession>A0AAD9Z5B0</accession>
<gene>
    <name evidence="2" type="ORF">OEA41_003042</name>
</gene>
<sequence>MSWEWLAASLAIKKYDCDRIAQRIAQEKLTGALDEDDDDDDYDNKFARVLIERLTQLLPKLFPRTDDHLEDFALRHDDVHEQNILVDAPGQLTALVDWEYVSYVPFWKACQIPLLLAGQDRLEEPHLEGYLRNEDGSSDELYFEHLKAFQLTKLRENFLKKMAFVEPSWMDVYNASEAKADFGWAVESSDDKFCLGKIRRWLDSVNAGISQPSMRYSIANS</sequence>
<dbReference type="InterPro" id="IPR011009">
    <property type="entry name" value="Kinase-like_dom_sf"/>
</dbReference>
<dbReference type="PANTHER" id="PTHR21310:SF13">
    <property type="entry name" value="AMINOGLYCOSIDE PHOSPHOTRANSFERASE DOMAIN-CONTAINING PROTEIN"/>
    <property type="match status" value="1"/>
</dbReference>
<organism evidence="2 3">
    <name type="scientific">Lepraria neglecta</name>
    <dbReference type="NCBI Taxonomy" id="209136"/>
    <lineage>
        <taxon>Eukaryota</taxon>
        <taxon>Fungi</taxon>
        <taxon>Dikarya</taxon>
        <taxon>Ascomycota</taxon>
        <taxon>Pezizomycotina</taxon>
        <taxon>Lecanoromycetes</taxon>
        <taxon>OSLEUM clade</taxon>
        <taxon>Lecanoromycetidae</taxon>
        <taxon>Lecanorales</taxon>
        <taxon>Lecanorineae</taxon>
        <taxon>Stereocaulaceae</taxon>
        <taxon>Lepraria</taxon>
    </lineage>
</organism>
<protein>
    <recommendedName>
        <fullName evidence="1">Aminoglycoside phosphotransferase domain-containing protein</fullName>
    </recommendedName>
</protein>
<keyword evidence="3" id="KW-1185">Reference proteome</keyword>
<evidence type="ECO:0000313" key="3">
    <source>
        <dbReference type="Proteomes" id="UP001276659"/>
    </source>
</evidence>
<evidence type="ECO:0000259" key="1">
    <source>
        <dbReference type="Pfam" id="PF01636"/>
    </source>
</evidence>